<evidence type="ECO:0000256" key="1">
    <source>
        <dbReference type="SAM" id="MobiDB-lite"/>
    </source>
</evidence>
<sequence>MRGWVGAWALGAWVATGCGVPEEPVAPPQGGGTPIVVEEPPPSSGPEVTPGPVEPPPPTVDPNPPVQPPPTAPPPPPTAEPTVGPWPDEALVNYSSRYGLGASIQGVAVDDAYNIWLLDGERIGVLRPGDSAPRWTSGVGQAAGGFGQDRRALDSSVICGGSAGRAYVGYLTYELDTAFIYSPDGSDFPNYNNPDPTRFDPVKYDEYLKGDMDVVKLGADGQVVLEEHLSRSARSNGPSDIGIRNTNDHHFDEDRSVFTCVKVMRGQHRGDIYIGTNHGVTRVRGLEYNSHRHPVWFKPKPDGGQTQMAGYTYGLGIAQNGDVLIGNDWNLGVVTPSVALADWDKTNDTLNPEKLNSYLPELNSLEDKDFWRSLQQTTDGSYYAASKDFGLWKFTIARRSEARGTKVTGLPTDALSSIAATDDGSLFIGTRGFGLWKLDAQKQLTHVDGVDGVSVTQLVYDPTVKPAMLYVLTNAGLTVLRGH</sequence>
<dbReference type="Proteomes" id="UP000217257">
    <property type="component" value="Chromosome"/>
</dbReference>
<proteinExistence type="predicted"/>
<gene>
    <name evidence="2" type="ORF">CYFUS_009561</name>
</gene>
<evidence type="ECO:0000313" key="3">
    <source>
        <dbReference type="Proteomes" id="UP000217257"/>
    </source>
</evidence>
<feature type="region of interest" description="Disordered" evidence="1">
    <location>
        <begin position="21"/>
        <end position="88"/>
    </location>
</feature>
<dbReference type="AlphaFoldDB" id="A0A250JKC1"/>
<dbReference type="EMBL" id="CP022098">
    <property type="protein sequence ID" value="ATB44080.1"/>
    <property type="molecule type" value="Genomic_DNA"/>
</dbReference>
<dbReference type="KEGG" id="cfus:CYFUS_009561"/>
<dbReference type="Gene3D" id="2.130.10.10">
    <property type="entry name" value="YVTN repeat-like/Quinoprotein amine dehydrogenase"/>
    <property type="match status" value="1"/>
</dbReference>
<accession>A0A250JKC1</accession>
<reference evidence="2 3" key="1">
    <citation type="submission" date="2017-06" db="EMBL/GenBank/DDBJ databases">
        <title>Sequencing and comparative analysis of myxobacterial genomes.</title>
        <authorList>
            <person name="Rupp O."/>
            <person name="Goesmann A."/>
            <person name="Sogaard-Andersen L."/>
        </authorList>
    </citation>
    <scope>NUCLEOTIDE SEQUENCE [LARGE SCALE GENOMIC DNA]</scope>
    <source>
        <strain evidence="2 3">DSM 52655</strain>
    </source>
</reference>
<dbReference type="InterPro" id="IPR015943">
    <property type="entry name" value="WD40/YVTN_repeat-like_dom_sf"/>
</dbReference>
<feature type="compositionally biased region" description="Pro residues" evidence="1">
    <location>
        <begin position="52"/>
        <end position="79"/>
    </location>
</feature>
<dbReference type="SUPFAM" id="SSF63829">
    <property type="entry name" value="Calcium-dependent phosphotriesterase"/>
    <property type="match status" value="1"/>
</dbReference>
<dbReference type="PROSITE" id="PS51257">
    <property type="entry name" value="PROKAR_LIPOPROTEIN"/>
    <property type="match status" value="1"/>
</dbReference>
<protein>
    <recommendedName>
        <fullName evidence="4">Lipoprotein</fullName>
    </recommendedName>
</protein>
<organism evidence="2 3">
    <name type="scientific">Cystobacter fuscus</name>
    <dbReference type="NCBI Taxonomy" id="43"/>
    <lineage>
        <taxon>Bacteria</taxon>
        <taxon>Pseudomonadati</taxon>
        <taxon>Myxococcota</taxon>
        <taxon>Myxococcia</taxon>
        <taxon>Myxococcales</taxon>
        <taxon>Cystobacterineae</taxon>
        <taxon>Archangiaceae</taxon>
        <taxon>Cystobacter</taxon>
    </lineage>
</organism>
<evidence type="ECO:0008006" key="4">
    <source>
        <dbReference type="Google" id="ProtNLM"/>
    </source>
</evidence>
<evidence type="ECO:0000313" key="2">
    <source>
        <dbReference type="EMBL" id="ATB44080.1"/>
    </source>
</evidence>
<dbReference type="RefSeq" id="WP_232537248.1">
    <property type="nucleotide sequence ID" value="NZ_CP022098.1"/>
</dbReference>
<name>A0A250JKC1_9BACT</name>